<dbReference type="GO" id="GO:0071561">
    <property type="term" value="C:nucleus-vacuole junction"/>
    <property type="evidence" value="ECO:0007669"/>
    <property type="project" value="EnsemblFungi"/>
</dbReference>
<dbReference type="EC" id="2.7.11.1" evidence="2"/>
<dbReference type="PROSITE" id="PS50011">
    <property type="entry name" value="PROTEIN_KINASE_DOM"/>
    <property type="match status" value="1"/>
</dbReference>
<dbReference type="InterPro" id="IPR036322">
    <property type="entry name" value="WD40_repeat_dom_sf"/>
</dbReference>
<keyword evidence="5" id="KW-0808">Transferase</keyword>
<dbReference type="GeneID" id="14492858"/>
<comment type="subcellular location">
    <subcellularLocation>
        <location evidence="1">Endosome membrane</location>
        <topology evidence="1">Lipid-anchor</topology>
    </subcellularLocation>
    <subcellularLocation>
        <location evidence="12">Golgi apparatus</location>
        <location evidence="12">trans-Golgi network membrane</location>
        <topology evidence="12">Lipid-anchor</topology>
    </subcellularLocation>
</comment>
<evidence type="ECO:0000256" key="11">
    <source>
        <dbReference type="ARBA" id="ARBA00023006"/>
    </source>
</evidence>
<dbReference type="GO" id="GO:0034271">
    <property type="term" value="C:phosphatidylinositol 3-kinase complex, class III, type I"/>
    <property type="evidence" value="ECO:0007669"/>
    <property type="project" value="EnsemblFungi"/>
</dbReference>
<evidence type="ECO:0000256" key="14">
    <source>
        <dbReference type="ARBA" id="ARBA00048977"/>
    </source>
</evidence>
<dbReference type="Pfam" id="PF22956">
    <property type="entry name" value="VPS15-like_hel"/>
    <property type="match status" value="1"/>
</dbReference>
<dbReference type="KEGG" id="tbl:TBLA_0A06660"/>
<dbReference type="Gene3D" id="2.130.10.10">
    <property type="entry name" value="YVTN repeat-like/Quinoprotein amine dehydrogenase"/>
    <property type="match status" value="1"/>
</dbReference>
<dbReference type="SMART" id="SM00320">
    <property type="entry name" value="WD40"/>
    <property type="match status" value="4"/>
</dbReference>
<reference evidence="18 19" key="1">
    <citation type="journal article" date="2011" name="Proc. Natl. Acad. Sci. U.S.A.">
        <title>Evolutionary erosion of yeast sex chromosomes by mating-type switching accidents.</title>
        <authorList>
            <person name="Gordon J.L."/>
            <person name="Armisen D."/>
            <person name="Proux-Wera E."/>
            <person name="Oheigeartaigh S.S."/>
            <person name="Byrne K.P."/>
            <person name="Wolfe K.H."/>
        </authorList>
    </citation>
    <scope>NUCLEOTIDE SEQUENCE [LARGE SCALE GENOMIC DNA]</scope>
    <source>
        <strain evidence="19">ATCC 34711 / CBS 6284 / DSM 70876 / NBRC 10599 / NRRL Y-10934 / UCD 77-7</strain>
    </source>
</reference>
<keyword evidence="3" id="KW-0723">Serine/threonine-protein kinase</keyword>
<dbReference type="GO" id="GO:0010008">
    <property type="term" value="C:endosome membrane"/>
    <property type="evidence" value="ECO:0007669"/>
    <property type="project" value="UniProtKB-SubCell"/>
</dbReference>
<dbReference type="InterPro" id="IPR021133">
    <property type="entry name" value="HEAT_type_2"/>
</dbReference>
<evidence type="ECO:0000256" key="8">
    <source>
        <dbReference type="ARBA" id="ARBA00022753"/>
    </source>
</evidence>
<dbReference type="PROSITE" id="PS00108">
    <property type="entry name" value="PROTEIN_KINASE_ST"/>
    <property type="match status" value="1"/>
</dbReference>
<dbReference type="GO" id="GO:0051365">
    <property type="term" value="P:cellular response to potassium ion starvation"/>
    <property type="evidence" value="ECO:0007669"/>
    <property type="project" value="EnsemblFungi"/>
</dbReference>
<dbReference type="GO" id="GO:0004674">
    <property type="term" value="F:protein serine/threonine kinase activity"/>
    <property type="evidence" value="ECO:0007669"/>
    <property type="project" value="UniProtKB-KW"/>
</dbReference>
<dbReference type="InterPro" id="IPR008271">
    <property type="entry name" value="Ser/Thr_kinase_AS"/>
</dbReference>
<comment type="catalytic activity">
    <reaction evidence="13">
        <text>L-threonyl-[protein] + ATP = O-phospho-L-threonyl-[protein] + ADP + H(+)</text>
        <dbReference type="Rhea" id="RHEA:46608"/>
        <dbReference type="Rhea" id="RHEA-COMP:11060"/>
        <dbReference type="Rhea" id="RHEA-COMP:11605"/>
        <dbReference type="ChEBI" id="CHEBI:15378"/>
        <dbReference type="ChEBI" id="CHEBI:30013"/>
        <dbReference type="ChEBI" id="CHEBI:30616"/>
        <dbReference type="ChEBI" id="CHEBI:61977"/>
        <dbReference type="ChEBI" id="CHEBI:456216"/>
        <dbReference type="EC" id="2.7.11.1"/>
    </reaction>
    <physiologicalReaction direction="left-to-right" evidence="13">
        <dbReference type="Rhea" id="RHEA:46609"/>
    </physiologicalReaction>
</comment>
<evidence type="ECO:0000256" key="7">
    <source>
        <dbReference type="ARBA" id="ARBA00022741"/>
    </source>
</evidence>
<dbReference type="GO" id="GO:0005770">
    <property type="term" value="C:late endosome"/>
    <property type="evidence" value="ECO:0007669"/>
    <property type="project" value="TreeGrafter"/>
</dbReference>
<evidence type="ECO:0000256" key="1">
    <source>
        <dbReference type="ARBA" id="ARBA00004455"/>
    </source>
</evidence>
<accession>I2GWF6</accession>
<evidence type="ECO:0000256" key="6">
    <source>
        <dbReference type="ARBA" id="ARBA00022737"/>
    </source>
</evidence>
<dbReference type="Gene3D" id="1.25.10.10">
    <property type="entry name" value="Leucine-rich Repeat Variant"/>
    <property type="match status" value="2"/>
</dbReference>
<dbReference type="GO" id="GO:0032968">
    <property type="term" value="P:positive regulation of transcription elongation by RNA polymerase II"/>
    <property type="evidence" value="ECO:0007669"/>
    <property type="project" value="EnsemblFungi"/>
</dbReference>
<dbReference type="InterPro" id="IPR011989">
    <property type="entry name" value="ARM-like"/>
</dbReference>
<dbReference type="PROSITE" id="PS50082">
    <property type="entry name" value="WD_REPEATS_2"/>
    <property type="match status" value="1"/>
</dbReference>
<dbReference type="InterPro" id="IPR045162">
    <property type="entry name" value="Vps15-like"/>
</dbReference>
<dbReference type="PROSITE" id="PS50077">
    <property type="entry name" value="HEAT_REPEAT"/>
    <property type="match status" value="1"/>
</dbReference>
<dbReference type="GO" id="GO:0034272">
    <property type="term" value="C:phosphatidylinositol 3-kinase complex, class III, type II"/>
    <property type="evidence" value="ECO:0007669"/>
    <property type="project" value="EnsemblFungi"/>
</dbReference>
<keyword evidence="8" id="KW-0967">Endosome</keyword>
<evidence type="ECO:0000256" key="5">
    <source>
        <dbReference type="ARBA" id="ARBA00022679"/>
    </source>
</evidence>
<dbReference type="eggNOG" id="KOG1240">
    <property type="taxonomic scope" value="Eukaryota"/>
</dbReference>
<dbReference type="InterPro" id="IPR000719">
    <property type="entry name" value="Prot_kinase_dom"/>
</dbReference>
<evidence type="ECO:0000256" key="3">
    <source>
        <dbReference type="ARBA" id="ARBA00022527"/>
    </source>
</evidence>
<evidence type="ECO:0000313" key="19">
    <source>
        <dbReference type="Proteomes" id="UP000002866"/>
    </source>
</evidence>
<dbReference type="GO" id="GO:0043130">
    <property type="term" value="F:ubiquitin binding"/>
    <property type="evidence" value="ECO:0007669"/>
    <property type="project" value="EnsemblFungi"/>
</dbReference>
<dbReference type="InterPro" id="IPR011009">
    <property type="entry name" value="Kinase-like_dom_sf"/>
</dbReference>
<protein>
    <recommendedName>
        <fullName evidence="2">non-specific serine/threonine protein kinase</fullName>
        <ecNumber evidence="2">2.7.11.1</ecNumber>
    </recommendedName>
</protein>
<evidence type="ECO:0000259" key="17">
    <source>
        <dbReference type="PROSITE" id="PS50011"/>
    </source>
</evidence>
<proteinExistence type="predicted"/>
<dbReference type="GO" id="GO:0005794">
    <property type="term" value="C:Golgi apparatus"/>
    <property type="evidence" value="ECO:0007669"/>
    <property type="project" value="UniProtKB-SubCell"/>
</dbReference>
<dbReference type="InterPro" id="IPR016024">
    <property type="entry name" value="ARM-type_fold"/>
</dbReference>
<evidence type="ECO:0000256" key="16">
    <source>
        <dbReference type="PROSITE-ProRule" id="PRU00221"/>
    </source>
</evidence>
<organism evidence="18 19">
    <name type="scientific">Henningerozyma blattae (strain ATCC 34711 / CBS 6284 / DSM 70876 / NBRC 10599 / NRRL Y-10934 / UCD 77-7)</name>
    <name type="common">Yeast</name>
    <name type="synonym">Tetrapisispora blattae</name>
    <dbReference type="NCBI Taxonomy" id="1071380"/>
    <lineage>
        <taxon>Eukaryota</taxon>
        <taxon>Fungi</taxon>
        <taxon>Dikarya</taxon>
        <taxon>Ascomycota</taxon>
        <taxon>Saccharomycotina</taxon>
        <taxon>Saccharomycetes</taxon>
        <taxon>Saccharomycetales</taxon>
        <taxon>Saccharomycetaceae</taxon>
        <taxon>Henningerozyma</taxon>
    </lineage>
</organism>
<dbReference type="EMBL" id="HE806316">
    <property type="protein sequence ID" value="CCH58458.1"/>
    <property type="molecule type" value="Genomic_DNA"/>
</dbReference>
<evidence type="ECO:0000256" key="15">
    <source>
        <dbReference type="PROSITE-ProRule" id="PRU00103"/>
    </source>
</evidence>
<dbReference type="SMART" id="SM00220">
    <property type="entry name" value="S_TKc"/>
    <property type="match status" value="1"/>
</dbReference>
<dbReference type="GO" id="GO:0006623">
    <property type="term" value="P:protein targeting to vacuole"/>
    <property type="evidence" value="ECO:0007669"/>
    <property type="project" value="EnsemblFungi"/>
</dbReference>
<dbReference type="FunFam" id="1.10.510.10:FF:000497">
    <property type="entry name" value="Phosphoinositide 3-kinase regulatory subunit"/>
    <property type="match status" value="1"/>
</dbReference>
<dbReference type="InParanoid" id="I2GWF6"/>
<dbReference type="OrthoDB" id="242910at2759"/>
<dbReference type="InterPro" id="IPR015943">
    <property type="entry name" value="WD40/YVTN_repeat-like_dom_sf"/>
</dbReference>
<sequence>MGAQLSLLVQTSPSIAIFSYIDVLEDIHYINQLNSSRFLKTCKAIDANGEIIIKVFIKPTDNYSLQLIKNALTEEARLLAPLPNVLNYSNIIETNRAGYLIRQCVKNNLYDRVSSRPYLQGIELKFITFQLLKILQNIHELGIIHGDIKTENILTTSWNWLLLTDFSASLKPVYIPEDNPGEFSFYFDTSKRRTCYIAPERFDTKLYDPKNSLKHQLKPEMDVFSAGCCIAELYNEGTPIFNLSELFKYKNNEYDIREFLKTQIEDEELINLIMDMIDINPSKRLKIGELLEKYRGVFFPDYFYTFTYDYFRTLAMISTSTPRTGDICSNSGVKDQVNVMDICCENIYFNFQKICVSFGYELQAEVEHGIPKINFERYLIASLKISNLPPIPLIKFNQLSDVVKEECALLLISFLCHCLRNVVSLSVKTKCIELLIVFSQFVSDDNKINRVVPFLVACFSDDNINIQTLSINGLSQVLSVVEHVSLINENIFMDYIFPRLKKLLMVSKKHTYVRAVIANCLGDLVTTSNRFQELLFFNYSSNLEDNKQKRGMENIEITNNYSRKLTKQVEELCVALLTDNKKSVRFSLLCNILPLCKFFGREKTNDVILSHLITYLNDRDPALRIKLIQTISGIAVLLGPITLEQYILPLLIQTIYDTEELVVVSVLRSIRDLIDIGLIGKKYYFDLCSTISTLLLHPNTWIRQLSLLVIVKIAEKLSNAEAYCILYPIIRLFFEFDIEFTKDLLLSSCKQPVSRSVYRLLCSWSLRATKSLFWQQIPNKHVDAFGSNIISFTTKDYSIKNYGFKNSTKASNAVIISFDNQEIPLTAEDRNWIDRFKAIGFPKEELWKLAILRGYVLRTVKRESNALKSMDELETKNIISTTSLPNIRPYNIFFDVEYLDNKPDNMNMSRNLELPNGYSTLLSTTSNQSAVRDLNGSLVFKAKTTPTLTSNLENVYVQLEPSFDHNALYHEIPETTEPSARFSIRNSYEGDIHTIKTYLENFHISYSLKDYKEFGPHISSHNNRNILGKLNGRLMSNLIENENDSISSILVSNGTVPYLISGSSEGLIRLWDIKDIVMGEKFSSSLMLDCSSPITDLAFIPGHDCFAMSTKDGSIIIMRVFFQINENKCHFQTFKIIRKLSLNTETKEIALQIKIFVSDESPLLFVITNLSRILVINILTMEIIDTIEAPGIHGAICSFTVTDDQSTLIFGTSKGIVIVWDLRFHILINSFTFGNNAPISKLEIFKHAGKHAVLIVGGYSESFFSIWDFSKLQCQIAVIDSDEQPSIELFVAKDKGINKLPLNTKLPLSKVTTLYIEENRIAFAVRPGNNILLFDVDNISASKDLSNRTYQTRYKFLPYKATANLTFVLHTSKGVHHSSSMDDSCHYDTINSIVLCKTDGSNILISADNAGIINFLS</sequence>
<evidence type="ECO:0000256" key="13">
    <source>
        <dbReference type="ARBA" id="ARBA00048659"/>
    </source>
</evidence>
<keyword evidence="6" id="KW-0677">Repeat</keyword>
<evidence type="ECO:0000313" key="18">
    <source>
        <dbReference type="EMBL" id="CCH58458.1"/>
    </source>
</evidence>
<keyword evidence="19" id="KW-1185">Reference proteome</keyword>
<keyword evidence="10" id="KW-0067">ATP-binding</keyword>
<dbReference type="GO" id="GO:0046854">
    <property type="term" value="P:phosphatidylinositol phosphate biosynthetic process"/>
    <property type="evidence" value="ECO:0007669"/>
    <property type="project" value="EnsemblFungi"/>
</dbReference>
<feature type="repeat" description="WD" evidence="16">
    <location>
        <begin position="1039"/>
        <end position="1074"/>
    </location>
</feature>
<gene>
    <name evidence="18" type="primary">TBLA0A06660</name>
    <name evidence="18" type="ORF">TBLA_0A06660</name>
</gene>
<keyword evidence="4 16" id="KW-0853">WD repeat</keyword>
<keyword evidence="7" id="KW-0547">Nucleotide-binding</keyword>
<dbReference type="PANTHER" id="PTHR17583">
    <property type="entry name" value="PHOSPHOINOSITIDE 3-KINASE REGULATORY SUBUNIT 4"/>
    <property type="match status" value="1"/>
</dbReference>
<dbReference type="PANTHER" id="PTHR17583:SF0">
    <property type="entry name" value="PHOSPHOINOSITIDE 3-KINASE REGULATORY SUBUNIT 4"/>
    <property type="match status" value="1"/>
</dbReference>
<feature type="repeat" description="HEAT" evidence="15">
    <location>
        <begin position="608"/>
        <end position="646"/>
    </location>
</feature>
<dbReference type="GO" id="GO:0005524">
    <property type="term" value="F:ATP binding"/>
    <property type="evidence" value="ECO:0007669"/>
    <property type="project" value="UniProtKB-KW"/>
</dbReference>
<keyword evidence="11" id="KW-0072">Autophagy</keyword>
<evidence type="ECO:0000256" key="2">
    <source>
        <dbReference type="ARBA" id="ARBA00012513"/>
    </source>
</evidence>
<dbReference type="CDD" id="cd13980">
    <property type="entry name" value="STKc_Vps15"/>
    <property type="match status" value="1"/>
</dbReference>
<name>I2GWF6_HENB6</name>
<dbReference type="SUPFAM" id="SSF50978">
    <property type="entry name" value="WD40 repeat-like"/>
    <property type="match status" value="1"/>
</dbReference>
<dbReference type="Gene3D" id="1.10.510.10">
    <property type="entry name" value="Transferase(Phosphotransferase) domain 1"/>
    <property type="match status" value="1"/>
</dbReference>
<dbReference type="OMA" id="YNLLCSW"/>
<evidence type="ECO:0000256" key="4">
    <source>
        <dbReference type="ARBA" id="ARBA00022574"/>
    </source>
</evidence>
<dbReference type="GO" id="GO:0000011">
    <property type="term" value="P:vacuole inheritance"/>
    <property type="evidence" value="ECO:0007669"/>
    <property type="project" value="EnsemblFungi"/>
</dbReference>
<dbReference type="Proteomes" id="UP000002866">
    <property type="component" value="Chromosome 1"/>
</dbReference>
<evidence type="ECO:0000256" key="12">
    <source>
        <dbReference type="ARBA" id="ARBA00037864"/>
    </source>
</evidence>
<keyword evidence="9" id="KW-0418">Kinase</keyword>
<dbReference type="HOGENOM" id="CLU_001696_0_1_1"/>
<dbReference type="GO" id="GO:0045053">
    <property type="term" value="P:protein retention in Golgi apparatus"/>
    <property type="evidence" value="ECO:0007669"/>
    <property type="project" value="EnsemblFungi"/>
</dbReference>
<comment type="catalytic activity">
    <reaction evidence="14">
        <text>L-seryl-[protein] + ATP = O-phospho-L-seryl-[protein] + ADP + H(+)</text>
        <dbReference type="Rhea" id="RHEA:17989"/>
        <dbReference type="Rhea" id="RHEA-COMP:9863"/>
        <dbReference type="Rhea" id="RHEA-COMP:11604"/>
        <dbReference type="ChEBI" id="CHEBI:15378"/>
        <dbReference type="ChEBI" id="CHEBI:29999"/>
        <dbReference type="ChEBI" id="CHEBI:30616"/>
        <dbReference type="ChEBI" id="CHEBI:83421"/>
        <dbReference type="ChEBI" id="CHEBI:456216"/>
        <dbReference type="EC" id="2.7.11.1"/>
    </reaction>
    <physiologicalReaction direction="left-to-right" evidence="14">
        <dbReference type="Rhea" id="RHEA:17990"/>
    </physiologicalReaction>
</comment>
<evidence type="ECO:0000256" key="9">
    <source>
        <dbReference type="ARBA" id="ARBA00022777"/>
    </source>
</evidence>
<dbReference type="SUPFAM" id="SSF48371">
    <property type="entry name" value="ARM repeat"/>
    <property type="match status" value="1"/>
</dbReference>
<dbReference type="RefSeq" id="XP_004177977.1">
    <property type="nucleotide sequence ID" value="XM_004177929.1"/>
</dbReference>
<evidence type="ECO:0000256" key="10">
    <source>
        <dbReference type="ARBA" id="ARBA00022840"/>
    </source>
</evidence>
<dbReference type="InterPro" id="IPR055231">
    <property type="entry name" value="2AA_helical"/>
</dbReference>
<dbReference type="SUPFAM" id="SSF56112">
    <property type="entry name" value="Protein kinase-like (PK-like)"/>
    <property type="match status" value="1"/>
</dbReference>
<feature type="domain" description="Protein kinase" evidence="17">
    <location>
        <begin position="27"/>
        <end position="299"/>
    </location>
</feature>
<dbReference type="InterPro" id="IPR001680">
    <property type="entry name" value="WD40_rpt"/>
</dbReference>
<dbReference type="GO" id="GO:0000425">
    <property type="term" value="P:pexophagy"/>
    <property type="evidence" value="ECO:0007669"/>
    <property type="project" value="EnsemblFungi"/>
</dbReference>
<dbReference type="GO" id="GO:0120095">
    <property type="term" value="C:vacuole-isolation membrane contact site"/>
    <property type="evidence" value="ECO:0007669"/>
    <property type="project" value="EnsemblFungi"/>
</dbReference>
<dbReference type="Pfam" id="PF00069">
    <property type="entry name" value="Pkinase"/>
    <property type="match status" value="1"/>
</dbReference>
<dbReference type="GO" id="GO:0045324">
    <property type="term" value="P:late endosome to vacuole transport"/>
    <property type="evidence" value="ECO:0007669"/>
    <property type="project" value="EnsemblFungi"/>
</dbReference>
<dbReference type="STRING" id="1071380.I2GWF6"/>
<dbReference type="FunCoup" id="I2GWF6">
    <property type="interactions" value="934"/>
</dbReference>